<organism evidence="2 3">
    <name type="scientific">Dendrobium chrysotoxum</name>
    <name type="common">Orchid</name>
    <dbReference type="NCBI Taxonomy" id="161865"/>
    <lineage>
        <taxon>Eukaryota</taxon>
        <taxon>Viridiplantae</taxon>
        <taxon>Streptophyta</taxon>
        <taxon>Embryophyta</taxon>
        <taxon>Tracheophyta</taxon>
        <taxon>Spermatophyta</taxon>
        <taxon>Magnoliopsida</taxon>
        <taxon>Liliopsida</taxon>
        <taxon>Asparagales</taxon>
        <taxon>Orchidaceae</taxon>
        <taxon>Epidendroideae</taxon>
        <taxon>Malaxideae</taxon>
        <taxon>Dendrobiinae</taxon>
        <taxon>Dendrobium</taxon>
    </lineage>
</organism>
<proteinExistence type="predicted"/>
<name>A0AAV7G980_DENCH</name>
<evidence type="ECO:0000256" key="1">
    <source>
        <dbReference type="SAM" id="MobiDB-lite"/>
    </source>
</evidence>
<dbReference type="AlphaFoldDB" id="A0AAV7G980"/>
<evidence type="ECO:0000313" key="2">
    <source>
        <dbReference type="EMBL" id="KAH0458354.1"/>
    </source>
</evidence>
<dbReference type="Proteomes" id="UP000775213">
    <property type="component" value="Unassembled WGS sequence"/>
</dbReference>
<evidence type="ECO:0000313" key="3">
    <source>
        <dbReference type="Proteomes" id="UP000775213"/>
    </source>
</evidence>
<dbReference type="EMBL" id="JAGFBR010000012">
    <property type="protein sequence ID" value="KAH0458354.1"/>
    <property type="molecule type" value="Genomic_DNA"/>
</dbReference>
<accession>A0AAV7G980</accession>
<feature type="compositionally biased region" description="Polar residues" evidence="1">
    <location>
        <begin position="126"/>
        <end position="138"/>
    </location>
</feature>
<feature type="region of interest" description="Disordered" evidence="1">
    <location>
        <begin position="116"/>
        <end position="145"/>
    </location>
</feature>
<gene>
    <name evidence="2" type="ORF">IEQ34_013669</name>
</gene>
<comment type="caution">
    <text evidence="2">The sequence shown here is derived from an EMBL/GenBank/DDBJ whole genome shotgun (WGS) entry which is preliminary data.</text>
</comment>
<keyword evidence="3" id="KW-1185">Reference proteome</keyword>
<protein>
    <submittedName>
        <fullName evidence="2">Uncharacterized protein</fullName>
    </submittedName>
</protein>
<reference evidence="2 3" key="1">
    <citation type="journal article" date="2021" name="Hortic Res">
        <title>Chromosome-scale assembly of the Dendrobium chrysotoxum genome enhances the understanding of orchid evolution.</title>
        <authorList>
            <person name="Zhang Y."/>
            <person name="Zhang G.Q."/>
            <person name="Zhang D."/>
            <person name="Liu X.D."/>
            <person name="Xu X.Y."/>
            <person name="Sun W.H."/>
            <person name="Yu X."/>
            <person name="Zhu X."/>
            <person name="Wang Z.W."/>
            <person name="Zhao X."/>
            <person name="Zhong W.Y."/>
            <person name="Chen H."/>
            <person name="Yin W.L."/>
            <person name="Huang T."/>
            <person name="Niu S.C."/>
            <person name="Liu Z.J."/>
        </authorList>
    </citation>
    <scope>NUCLEOTIDE SEQUENCE [LARGE SCALE GENOMIC DNA]</scope>
    <source>
        <strain evidence="2">Lindl</strain>
    </source>
</reference>
<sequence length="145" mass="16419">MIVQDDLAIVQDDPMIVQDDMIHCNIALLSTAAFVLCINENCLISVVTAFELSSLLKMPPKMFDNKKRASSSYDNNHFISTEAKEQYAHIFVNKQFIPEQGFLNPGGDEILKTQWHGAHSKKQQPRQHQTPSNPQYYGQQGRARG</sequence>